<dbReference type="RefSeq" id="WP_051312147.1">
    <property type="nucleotide sequence ID" value="NZ_BNAP01000003.1"/>
</dbReference>
<dbReference type="Pfam" id="PF00486">
    <property type="entry name" value="Trans_reg_C"/>
    <property type="match status" value="1"/>
</dbReference>
<sequence>MQEPDGADGLAETIRGGETVGMLQGEGIQSNQPHALVAEADMACRMGLQHLFSVILELPVRAFADCESVMAQLRDGVRPRVVVVGVPRPATGALTLIREAKMRGACVMALDWQRGTEDAVQAFLAGADDVARAPVRLKELALRMQARLGAELSGLQSCRLDFSADWEAEADIALRAGLTEAEARVVRVLIGRDGHIVTRDELSQAIDRRPWDYGDRKFDVHVAKIRKKLHRVFGSQISVRTVRSSGYLMTVADAAVAVNATPGMTGGEGPGLVRPLLRRSVK</sequence>
<dbReference type="CDD" id="cd00383">
    <property type="entry name" value="trans_reg_C"/>
    <property type="match status" value="1"/>
</dbReference>
<dbReference type="InterPro" id="IPR001789">
    <property type="entry name" value="Sig_transdc_resp-reg_receiver"/>
</dbReference>
<evidence type="ECO:0000313" key="8">
    <source>
        <dbReference type="EMBL" id="GHG85532.1"/>
    </source>
</evidence>
<comment type="caution">
    <text evidence="4">Lacks conserved residue(s) required for the propagation of feature annotation.</text>
</comment>
<dbReference type="GO" id="GO:0000976">
    <property type="term" value="F:transcription cis-regulatory region binding"/>
    <property type="evidence" value="ECO:0007669"/>
    <property type="project" value="TreeGrafter"/>
</dbReference>
<dbReference type="InterPro" id="IPR036388">
    <property type="entry name" value="WH-like_DNA-bd_sf"/>
</dbReference>
<dbReference type="SUPFAM" id="SSF52172">
    <property type="entry name" value="CheY-like"/>
    <property type="match status" value="1"/>
</dbReference>
<dbReference type="Gene3D" id="1.10.10.10">
    <property type="entry name" value="Winged helix-like DNA-binding domain superfamily/Winged helix DNA-binding domain"/>
    <property type="match status" value="1"/>
</dbReference>
<dbReference type="AlphaFoldDB" id="A0A8J3MCE1"/>
<dbReference type="GO" id="GO:0000156">
    <property type="term" value="F:phosphorelay response regulator activity"/>
    <property type="evidence" value="ECO:0007669"/>
    <property type="project" value="TreeGrafter"/>
</dbReference>
<feature type="domain" description="OmpR/PhoB-type" evidence="7">
    <location>
        <begin position="143"/>
        <end position="251"/>
    </location>
</feature>
<evidence type="ECO:0000259" key="7">
    <source>
        <dbReference type="PROSITE" id="PS51755"/>
    </source>
</evidence>
<keyword evidence="3" id="KW-0804">Transcription</keyword>
<proteinExistence type="predicted"/>
<dbReference type="PANTHER" id="PTHR48111">
    <property type="entry name" value="REGULATOR OF RPOS"/>
    <property type="match status" value="1"/>
</dbReference>
<reference evidence="8" key="1">
    <citation type="journal article" date="2014" name="Int. J. Syst. Evol. Microbiol.">
        <title>Complete genome sequence of Corynebacterium casei LMG S-19264T (=DSM 44701T), isolated from a smear-ripened cheese.</title>
        <authorList>
            <consortium name="US DOE Joint Genome Institute (JGI-PGF)"/>
            <person name="Walter F."/>
            <person name="Albersmeier A."/>
            <person name="Kalinowski J."/>
            <person name="Ruckert C."/>
        </authorList>
    </citation>
    <scope>NUCLEOTIDE SEQUENCE</scope>
    <source>
        <strain evidence="8">CGMCC 1.7081</strain>
    </source>
</reference>
<evidence type="ECO:0000256" key="4">
    <source>
        <dbReference type="PROSITE-ProRule" id="PRU00169"/>
    </source>
</evidence>
<name>A0A8J3MCE1_9RHOB</name>
<evidence type="ECO:0000256" key="2">
    <source>
        <dbReference type="ARBA" id="ARBA00023125"/>
    </source>
</evidence>
<comment type="caution">
    <text evidence="8">The sequence shown here is derived from an EMBL/GenBank/DDBJ whole genome shotgun (WGS) entry which is preliminary data.</text>
</comment>
<dbReference type="PROSITE" id="PS50110">
    <property type="entry name" value="RESPONSE_REGULATORY"/>
    <property type="match status" value="1"/>
</dbReference>
<keyword evidence="2 5" id="KW-0238">DNA-binding</keyword>
<dbReference type="InterPro" id="IPR001867">
    <property type="entry name" value="OmpR/PhoB-type_DNA-bd"/>
</dbReference>
<dbReference type="Proteomes" id="UP000611500">
    <property type="component" value="Unassembled WGS sequence"/>
</dbReference>
<keyword evidence="9" id="KW-1185">Reference proteome</keyword>
<evidence type="ECO:0000256" key="3">
    <source>
        <dbReference type="ARBA" id="ARBA00023163"/>
    </source>
</evidence>
<dbReference type="GO" id="GO:0006355">
    <property type="term" value="P:regulation of DNA-templated transcription"/>
    <property type="evidence" value="ECO:0007669"/>
    <property type="project" value="InterPro"/>
</dbReference>
<dbReference type="GO" id="GO:0032993">
    <property type="term" value="C:protein-DNA complex"/>
    <property type="evidence" value="ECO:0007669"/>
    <property type="project" value="TreeGrafter"/>
</dbReference>
<dbReference type="InterPro" id="IPR011006">
    <property type="entry name" value="CheY-like_superfamily"/>
</dbReference>
<evidence type="ECO:0000259" key="6">
    <source>
        <dbReference type="PROSITE" id="PS50110"/>
    </source>
</evidence>
<evidence type="ECO:0000313" key="9">
    <source>
        <dbReference type="Proteomes" id="UP000611500"/>
    </source>
</evidence>
<evidence type="ECO:0000256" key="5">
    <source>
        <dbReference type="PROSITE-ProRule" id="PRU01091"/>
    </source>
</evidence>
<accession>A0A8J3MCE1</accession>
<evidence type="ECO:0008006" key="10">
    <source>
        <dbReference type="Google" id="ProtNLM"/>
    </source>
</evidence>
<feature type="domain" description="Response regulatory" evidence="6">
    <location>
        <begin position="34"/>
        <end position="148"/>
    </location>
</feature>
<protein>
    <recommendedName>
        <fullName evidence="10">DNA-binding response regulator, OmpR family, contains REC and winged-helix (WHTH) domain</fullName>
    </recommendedName>
</protein>
<dbReference type="PROSITE" id="PS51755">
    <property type="entry name" value="OMPR_PHOB"/>
    <property type="match status" value="1"/>
</dbReference>
<dbReference type="PANTHER" id="PTHR48111:SF67">
    <property type="entry name" value="TRANSCRIPTIONAL REGULATORY PROTEIN TCTD"/>
    <property type="match status" value="1"/>
</dbReference>
<dbReference type="SMART" id="SM00862">
    <property type="entry name" value="Trans_reg_C"/>
    <property type="match status" value="1"/>
</dbReference>
<gene>
    <name evidence="8" type="ORF">GCM10010961_12670</name>
</gene>
<dbReference type="Gene3D" id="3.40.50.2300">
    <property type="match status" value="1"/>
</dbReference>
<dbReference type="GO" id="GO:0005829">
    <property type="term" value="C:cytosol"/>
    <property type="evidence" value="ECO:0007669"/>
    <property type="project" value="TreeGrafter"/>
</dbReference>
<feature type="DNA-binding region" description="OmpR/PhoB-type" evidence="5">
    <location>
        <begin position="143"/>
        <end position="251"/>
    </location>
</feature>
<evidence type="ECO:0000256" key="1">
    <source>
        <dbReference type="ARBA" id="ARBA00023015"/>
    </source>
</evidence>
<dbReference type="SUPFAM" id="SSF46894">
    <property type="entry name" value="C-terminal effector domain of the bipartite response regulators"/>
    <property type="match status" value="1"/>
</dbReference>
<reference evidence="8" key="2">
    <citation type="submission" date="2020-09" db="EMBL/GenBank/DDBJ databases">
        <authorList>
            <person name="Sun Q."/>
            <person name="Zhou Y."/>
        </authorList>
    </citation>
    <scope>NUCLEOTIDE SEQUENCE</scope>
    <source>
        <strain evidence="8">CGMCC 1.7081</strain>
    </source>
</reference>
<dbReference type="InterPro" id="IPR039420">
    <property type="entry name" value="WalR-like"/>
</dbReference>
<dbReference type="InterPro" id="IPR016032">
    <property type="entry name" value="Sig_transdc_resp-reg_C-effctor"/>
</dbReference>
<dbReference type="EMBL" id="BNAP01000003">
    <property type="protein sequence ID" value="GHG85532.1"/>
    <property type="molecule type" value="Genomic_DNA"/>
</dbReference>
<organism evidence="8 9">
    <name type="scientific">Pseudodonghicola xiamenensis</name>
    <dbReference type="NCBI Taxonomy" id="337702"/>
    <lineage>
        <taxon>Bacteria</taxon>
        <taxon>Pseudomonadati</taxon>
        <taxon>Pseudomonadota</taxon>
        <taxon>Alphaproteobacteria</taxon>
        <taxon>Rhodobacterales</taxon>
        <taxon>Paracoccaceae</taxon>
        <taxon>Pseudodonghicola</taxon>
    </lineage>
</organism>
<keyword evidence="1" id="KW-0805">Transcription regulation</keyword>